<evidence type="ECO:0000313" key="1">
    <source>
        <dbReference type="EMBL" id="MFE4105191.1"/>
    </source>
</evidence>
<gene>
    <name evidence="1" type="ORF">ACFVKH_02810</name>
</gene>
<dbReference type="EMBL" id="JBHZOL010000021">
    <property type="protein sequence ID" value="MFE4105191.1"/>
    <property type="molecule type" value="Genomic_DNA"/>
</dbReference>
<dbReference type="Proteomes" id="UP001600165">
    <property type="component" value="Unassembled WGS sequence"/>
</dbReference>
<protein>
    <recommendedName>
        <fullName evidence="3">Phycobilisome protein</fullName>
    </recommendedName>
</protein>
<dbReference type="InterPro" id="IPR012128">
    <property type="entry name" value="Phycobilisome_asu/bsu"/>
</dbReference>
<evidence type="ECO:0008006" key="3">
    <source>
        <dbReference type="Google" id="ProtNLM"/>
    </source>
</evidence>
<sequence>MVDSVECKPSWDTKLEAEKSLVSLPELWAKKYVEQLYQQQQSLDLGGEIQPRSAIAQQLVDRLRSVSAQSWNKTEALLANEMRRHQIESRLIDPWAIAKDVHFVYEKVLQVYANRATPQSLSVLISSDLGRIRHKYTRQDPRLIGFVSMQFHYCGQLLMSQLEASEQSVIEEYFKVIDDHLYMPLQRAYQAAAQCEFNDPRLKTVQRLLPVSSQIACEIVATVNQLYPSYACYSGPLNSKVVRASSIRDVEMFQIYLWICVLEKNISAITQELFPLCVMLYPTLKVNWELVRQMISLLGKAFEQHIHPQQSQYYQPYYQVLWKMFSPEVFPDTIA</sequence>
<accession>A0ABW6IAM1</accession>
<reference evidence="1 2" key="1">
    <citation type="submission" date="2024-10" db="EMBL/GenBank/DDBJ databases">
        <authorList>
            <person name="Ratan Roy A."/>
            <person name="Morales Sandoval P.H."/>
            <person name="De Los Santos Villalobos S."/>
            <person name="Chakraborty S."/>
            <person name="Mukherjee J."/>
        </authorList>
    </citation>
    <scope>NUCLEOTIDE SEQUENCE [LARGE SCALE GENOMIC DNA]</scope>
    <source>
        <strain evidence="1 2">S1</strain>
    </source>
</reference>
<dbReference type="SUPFAM" id="SSF46458">
    <property type="entry name" value="Globin-like"/>
    <property type="match status" value="1"/>
</dbReference>
<keyword evidence="2" id="KW-1185">Reference proteome</keyword>
<evidence type="ECO:0000313" key="2">
    <source>
        <dbReference type="Proteomes" id="UP001600165"/>
    </source>
</evidence>
<dbReference type="InterPro" id="IPR009050">
    <property type="entry name" value="Globin-like_sf"/>
</dbReference>
<proteinExistence type="predicted"/>
<organism evidence="1 2">
    <name type="scientific">Almyronema epifaneia S1</name>
    <dbReference type="NCBI Taxonomy" id="2991925"/>
    <lineage>
        <taxon>Bacteria</taxon>
        <taxon>Bacillati</taxon>
        <taxon>Cyanobacteriota</taxon>
        <taxon>Cyanophyceae</taxon>
        <taxon>Nodosilineales</taxon>
        <taxon>Nodosilineaceae</taxon>
        <taxon>Almyronema</taxon>
        <taxon>Almyronema epifaneia</taxon>
    </lineage>
</organism>
<comment type="caution">
    <text evidence="1">The sequence shown here is derived from an EMBL/GenBank/DDBJ whole genome shotgun (WGS) entry which is preliminary data.</text>
</comment>
<dbReference type="RefSeq" id="WP_377961329.1">
    <property type="nucleotide sequence ID" value="NZ_JBHZOL010000021.1"/>
</dbReference>
<name>A0ABW6IAM1_9CYAN</name>
<dbReference type="Pfam" id="PF00502">
    <property type="entry name" value="Phycobilisome"/>
    <property type="match status" value="1"/>
</dbReference>